<evidence type="ECO:0000313" key="3">
    <source>
        <dbReference type="Proteomes" id="UP000024635"/>
    </source>
</evidence>
<dbReference type="Proteomes" id="UP000024635">
    <property type="component" value="Unassembled WGS sequence"/>
</dbReference>
<dbReference type="AlphaFoldDB" id="A0A016WF43"/>
<dbReference type="EMBL" id="JARK01000316">
    <property type="protein sequence ID" value="EYC38444.1"/>
    <property type="molecule type" value="Genomic_DNA"/>
</dbReference>
<comment type="caution">
    <text evidence="2">The sequence shown here is derived from an EMBL/GenBank/DDBJ whole genome shotgun (WGS) entry which is preliminary data.</text>
</comment>
<organism evidence="2 3">
    <name type="scientific">Ancylostoma ceylanicum</name>
    <dbReference type="NCBI Taxonomy" id="53326"/>
    <lineage>
        <taxon>Eukaryota</taxon>
        <taxon>Metazoa</taxon>
        <taxon>Ecdysozoa</taxon>
        <taxon>Nematoda</taxon>
        <taxon>Chromadorea</taxon>
        <taxon>Rhabditida</taxon>
        <taxon>Rhabditina</taxon>
        <taxon>Rhabditomorpha</taxon>
        <taxon>Strongyloidea</taxon>
        <taxon>Ancylostomatidae</taxon>
        <taxon>Ancylostomatinae</taxon>
        <taxon>Ancylostoma</taxon>
    </lineage>
</organism>
<feature type="chain" id="PRO_5001491782" evidence="1">
    <location>
        <begin position="18"/>
        <end position="131"/>
    </location>
</feature>
<proteinExistence type="predicted"/>
<name>A0A016WF43_9BILA</name>
<protein>
    <submittedName>
        <fullName evidence="2">Uncharacterized protein</fullName>
    </submittedName>
</protein>
<sequence>MSRLHILLAFLVLTAQGSDVDFDQESEHGHGHGAVRIPVVAAAAPILTGVGVGAGAPGTRRQRSPTSEEGLTKSKECYLYQLRQEWLFVCFVDYSQTAPSCPTWHSSIKVSYPTFSQFSVGVVHDCKLYQT</sequence>
<keyword evidence="1" id="KW-0732">Signal</keyword>
<evidence type="ECO:0000313" key="2">
    <source>
        <dbReference type="EMBL" id="EYC38444.1"/>
    </source>
</evidence>
<keyword evidence="3" id="KW-1185">Reference proteome</keyword>
<feature type="signal peptide" evidence="1">
    <location>
        <begin position="1"/>
        <end position="17"/>
    </location>
</feature>
<accession>A0A016WF43</accession>
<gene>
    <name evidence="2" type="primary">Acey_s0716.g1786</name>
    <name evidence="2" type="ORF">Y032_0716g1786</name>
</gene>
<reference evidence="3" key="1">
    <citation type="journal article" date="2015" name="Nat. Genet.">
        <title>The genome and transcriptome of the zoonotic hookworm Ancylostoma ceylanicum identify infection-specific gene families.</title>
        <authorList>
            <person name="Schwarz E.M."/>
            <person name="Hu Y."/>
            <person name="Antoshechkin I."/>
            <person name="Miller M.M."/>
            <person name="Sternberg P.W."/>
            <person name="Aroian R.V."/>
        </authorList>
    </citation>
    <scope>NUCLEOTIDE SEQUENCE</scope>
    <source>
        <strain evidence="3">HY135</strain>
    </source>
</reference>
<evidence type="ECO:0000256" key="1">
    <source>
        <dbReference type="SAM" id="SignalP"/>
    </source>
</evidence>